<dbReference type="EMBL" id="JBBNAF010000006">
    <property type="protein sequence ID" value="KAK9134700.1"/>
    <property type="molecule type" value="Genomic_DNA"/>
</dbReference>
<keyword evidence="2" id="KW-1185">Reference proteome</keyword>
<accession>A0AAP0JKN0</accession>
<name>A0AAP0JKN0_9MAGN</name>
<evidence type="ECO:0000313" key="1">
    <source>
        <dbReference type="EMBL" id="KAK9134700.1"/>
    </source>
</evidence>
<dbReference type="Proteomes" id="UP001420932">
    <property type="component" value="Unassembled WGS sequence"/>
</dbReference>
<reference evidence="1 2" key="1">
    <citation type="submission" date="2024-01" db="EMBL/GenBank/DDBJ databases">
        <title>Genome assemblies of Stephania.</title>
        <authorList>
            <person name="Yang L."/>
        </authorList>
    </citation>
    <scope>NUCLEOTIDE SEQUENCE [LARGE SCALE GENOMIC DNA]</scope>
    <source>
        <strain evidence="1">YNDBR</strain>
        <tissue evidence="1">Leaf</tissue>
    </source>
</reference>
<organism evidence="1 2">
    <name type="scientific">Stephania yunnanensis</name>
    <dbReference type="NCBI Taxonomy" id="152371"/>
    <lineage>
        <taxon>Eukaryota</taxon>
        <taxon>Viridiplantae</taxon>
        <taxon>Streptophyta</taxon>
        <taxon>Embryophyta</taxon>
        <taxon>Tracheophyta</taxon>
        <taxon>Spermatophyta</taxon>
        <taxon>Magnoliopsida</taxon>
        <taxon>Ranunculales</taxon>
        <taxon>Menispermaceae</taxon>
        <taxon>Menispermoideae</taxon>
        <taxon>Cissampelideae</taxon>
        <taxon>Stephania</taxon>
    </lineage>
</organism>
<proteinExistence type="predicted"/>
<protein>
    <submittedName>
        <fullName evidence="1">Uncharacterized protein</fullName>
    </submittedName>
</protein>
<comment type="caution">
    <text evidence="1">The sequence shown here is derived from an EMBL/GenBank/DDBJ whole genome shotgun (WGS) entry which is preliminary data.</text>
</comment>
<dbReference type="AlphaFoldDB" id="A0AAP0JKN0"/>
<sequence>MWDQDLFRPIFAMAIEPLRKDIKEMQINLLRVIQDNTLDNDQLQELQGRLGRMEHALMDGLKMSFAHSGDVPDDSETEDNPDD</sequence>
<gene>
    <name evidence="1" type="ORF">Syun_014030</name>
</gene>
<evidence type="ECO:0000313" key="2">
    <source>
        <dbReference type="Proteomes" id="UP001420932"/>
    </source>
</evidence>